<evidence type="ECO:0000313" key="2">
    <source>
        <dbReference type="EMBL" id="MFI2474239.1"/>
    </source>
</evidence>
<feature type="transmembrane region" description="Helical" evidence="1">
    <location>
        <begin position="25"/>
        <end position="46"/>
    </location>
</feature>
<keyword evidence="1" id="KW-0472">Membrane</keyword>
<feature type="transmembrane region" description="Helical" evidence="1">
    <location>
        <begin position="193"/>
        <end position="219"/>
    </location>
</feature>
<keyword evidence="1" id="KW-1133">Transmembrane helix</keyword>
<dbReference type="Proteomes" id="UP001611415">
    <property type="component" value="Unassembled WGS sequence"/>
</dbReference>
<reference evidence="2 3" key="1">
    <citation type="submission" date="2024-10" db="EMBL/GenBank/DDBJ databases">
        <title>The Natural Products Discovery Center: Release of the First 8490 Sequenced Strains for Exploring Actinobacteria Biosynthetic Diversity.</title>
        <authorList>
            <person name="Kalkreuter E."/>
            <person name="Kautsar S.A."/>
            <person name="Yang D."/>
            <person name="Bader C.D."/>
            <person name="Teijaro C.N."/>
            <person name="Fluegel L."/>
            <person name="Davis C.M."/>
            <person name="Simpson J.R."/>
            <person name="Lauterbach L."/>
            <person name="Steele A.D."/>
            <person name="Gui C."/>
            <person name="Meng S."/>
            <person name="Li G."/>
            <person name="Viehrig K."/>
            <person name="Ye F."/>
            <person name="Su P."/>
            <person name="Kiefer A.F."/>
            <person name="Nichols A."/>
            <person name="Cepeda A.J."/>
            <person name="Yan W."/>
            <person name="Fan B."/>
            <person name="Jiang Y."/>
            <person name="Adhikari A."/>
            <person name="Zheng C.-J."/>
            <person name="Schuster L."/>
            <person name="Cowan T.M."/>
            <person name="Smanski M.J."/>
            <person name="Chevrette M.G."/>
            <person name="De Carvalho L.P.S."/>
            <person name="Shen B."/>
        </authorList>
    </citation>
    <scope>NUCLEOTIDE SEQUENCE [LARGE SCALE GENOMIC DNA]</scope>
    <source>
        <strain evidence="2 3">NPDC019275</strain>
    </source>
</reference>
<feature type="transmembrane region" description="Helical" evidence="1">
    <location>
        <begin position="231"/>
        <end position="256"/>
    </location>
</feature>
<gene>
    <name evidence="2" type="ORF">ACH49W_12755</name>
</gene>
<accession>A0ABW7WZH2</accession>
<evidence type="ECO:0000313" key="3">
    <source>
        <dbReference type="Proteomes" id="UP001611415"/>
    </source>
</evidence>
<protein>
    <recommendedName>
        <fullName evidence="4">Secreted protein</fullName>
    </recommendedName>
</protein>
<proteinExistence type="predicted"/>
<feature type="transmembrane region" description="Helical" evidence="1">
    <location>
        <begin position="399"/>
        <end position="417"/>
    </location>
</feature>
<name>A0ABW7WZH2_9NOCA</name>
<comment type="caution">
    <text evidence="2">The sequence shown here is derived from an EMBL/GenBank/DDBJ whole genome shotgun (WGS) entry which is preliminary data.</text>
</comment>
<dbReference type="RefSeq" id="WP_397092613.1">
    <property type="nucleotide sequence ID" value="NZ_JBIRYO010000007.1"/>
</dbReference>
<evidence type="ECO:0008006" key="4">
    <source>
        <dbReference type="Google" id="ProtNLM"/>
    </source>
</evidence>
<evidence type="ECO:0000256" key="1">
    <source>
        <dbReference type="SAM" id="Phobius"/>
    </source>
</evidence>
<keyword evidence="3" id="KW-1185">Reference proteome</keyword>
<keyword evidence="1" id="KW-0812">Transmembrane</keyword>
<sequence>MGPRLPATARDGVAWVRRFARTTPGLIGALALVMVTLCLLAGFTGANQLSGKIDRRDATLAGTEPLAYAAQNLYVSLSAADAAAAEAFLTGGIETPQVRARYQQALADAADALAKATAGASDERTRRIVAAISAELPAYTGLVETARANNRQGFPVGSAYLREASDIMQDSLLKNAEELSSLRFAAVHEDQRAIGALPFTTITTLLLVLIACGAGSFALLRRTNRRVNPGLVAAAAAAGVALLWTVLATTVAATALETGRDGAAVRFQTLAEARILAQQARTAETLQLVTRGDIAAGEETYTRHTAALRDRLSRVTGADSPAAVRFEGWTAGHRRQLAAYQAADYPAAVDQAIGAGPETSATRFAELDESLRADVQQVRSDLRGGVDAAGDALTWSPSAVLLLMLFAAGAAVVGLWPRLKEFL</sequence>
<dbReference type="EMBL" id="JBIRYO010000007">
    <property type="protein sequence ID" value="MFI2474239.1"/>
    <property type="molecule type" value="Genomic_DNA"/>
</dbReference>
<organism evidence="2 3">
    <name type="scientific">Nocardia xishanensis</name>
    <dbReference type="NCBI Taxonomy" id="238964"/>
    <lineage>
        <taxon>Bacteria</taxon>
        <taxon>Bacillati</taxon>
        <taxon>Actinomycetota</taxon>
        <taxon>Actinomycetes</taxon>
        <taxon>Mycobacteriales</taxon>
        <taxon>Nocardiaceae</taxon>
        <taxon>Nocardia</taxon>
    </lineage>
</organism>